<proteinExistence type="predicted"/>
<dbReference type="EMBL" id="WSQA01000019">
    <property type="protein sequence ID" value="MVZ64036.1"/>
    <property type="molecule type" value="Genomic_DNA"/>
</dbReference>
<dbReference type="OrthoDB" id="9765330at2"/>
<evidence type="ECO:0000313" key="2">
    <source>
        <dbReference type="Proteomes" id="UP000435036"/>
    </source>
</evidence>
<dbReference type="Proteomes" id="UP000435036">
    <property type="component" value="Unassembled WGS sequence"/>
</dbReference>
<sequence>MQNFTEQTLKHLITSFFEEVPVVDLRYIRKLSSQTGIYQHARYQLPNYHHGYCLDDNSRALLLLLMADPTQQEETLFRSYLSFIAYAQLADGNFRNFMSYDLQWLEPQGSEDSLGRTIWALGYLMNNTAYASYFALADELFNRSLNPMLTLRSARAIAYTLLGLEQALAVKPKDGCYLENAKQLSLFLVGEFRSCADADWPWFEEVISYDNAVIPLALLRMSNLFQKEEWQQIGLEAANFLDSILFQGDHLSTIGNESWYSKGRECSIYGQQPIEIPSIIMLYQELYRLAPSDLLAHKIYKSFLWYLGYNVQGENMFNAVEGSCYDGLEAYGVNRNQGAESNISFWMSYVLLQEWLAGRG</sequence>
<protein>
    <recommendedName>
        <fullName evidence="3">Glycosyltransferase</fullName>
    </recommendedName>
</protein>
<evidence type="ECO:0008006" key="3">
    <source>
        <dbReference type="Google" id="ProtNLM"/>
    </source>
</evidence>
<organism evidence="1 2">
    <name type="scientific">Sphingobacterium humi</name>
    <dbReference type="NCBI Taxonomy" id="1796905"/>
    <lineage>
        <taxon>Bacteria</taxon>
        <taxon>Pseudomonadati</taxon>
        <taxon>Bacteroidota</taxon>
        <taxon>Sphingobacteriia</taxon>
        <taxon>Sphingobacteriales</taxon>
        <taxon>Sphingobacteriaceae</taxon>
        <taxon>Sphingobacterium</taxon>
    </lineage>
</organism>
<gene>
    <name evidence="1" type="ORF">GQF63_18585</name>
</gene>
<accession>A0A6N8L3U3</accession>
<name>A0A6N8L3U3_9SPHI</name>
<reference evidence="1 2" key="1">
    <citation type="submission" date="2019-12" db="EMBL/GenBank/DDBJ databases">
        <authorList>
            <person name="Dong K."/>
        </authorList>
    </citation>
    <scope>NUCLEOTIDE SEQUENCE [LARGE SCALE GENOMIC DNA]</scope>
    <source>
        <strain evidence="1 2">JCM 31225</strain>
    </source>
</reference>
<dbReference type="AlphaFoldDB" id="A0A6N8L3U3"/>
<dbReference type="RefSeq" id="WP_160370754.1">
    <property type="nucleotide sequence ID" value="NZ_WSQA01000019.1"/>
</dbReference>
<keyword evidence="2" id="KW-1185">Reference proteome</keyword>
<evidence type="ECO:0000313" key="1">
    <source>
        <dbReference type="EMBL" id="MVZ64036.1"/>
    </source>
</evidence>
<comment type="caution">
    <text evidence="1">The sequence shown here is derived from an EMBL/GenBank/DDBJ whole genome shotgun (WGS) entry which is preliminary data.</text>
</comment>